<dbReference type="AlphaFoldDB" id="A0A4P6F492"/>
<proteinExistence type="predicted"/>
<feature type="domain" description="Glycosyltransferase subfamily 4-like N-terminal" evidence="4">
    <location>
        <begin position="14"/>
        <end position="154"/>
    </location>
</feature>
<dbReference type="InterPro" id="IPR001296">
    <property type="entry name" value="Glyco_trans_1"/>
</dbReference>
<dbReference type="OrthoDB" id="3830319at2"/>
<organism evidence="5 6">
    <name type="scientific">Xylanimonas protaetiae</name>
    <dbReference type="NCBI Taxonomy" id="2509457"/>
    <lineage>
        <taxon>Bacteria</taxon>
        <taxon>Bacillati</taxon>
        <taxon>Actinomycetota</taxon>
        <taxon>Actinomycetes</taxon>
        <taxon>Micrococcales</taxon>
        <taxon>Promicromonosporaceae</taxon>
        <taxon>Xylanimonas</taxon>
    </lineage>
</organism>
<dbReference type="InterPro" id="IPR028098">
    <property type="entry name" value="Glyco_trans_4-like_N"/>
</dbReference>
<dbReference type="Pfam" id="PF13439">
    <property type="entry name" value="Glyco_transf_4"/>
    <property type="match status" value="1"/>
</dbReference>
<dbReference type="RefSeq" id="WP_129186429.1">
    <property type="nucleotide sequence ID" value="NZ_CP035493.1"/>
</dbReference>
<dbReference type="PANTHER" id="PTHR12526:SF510">
    <property type="entry name" value="D-INOSITOL 3-PHOSPHATE GLYCOSYLTRANSFERASE"/>
    <property type="match status" value="1"/>
</dbReference>
<evidence type="ECO:0000313" key="6">
    <source>
        <dbReference type="Proteomes" id="UP000292118"/>
    </source>
</evidence>
<keyword evidence="1" id="KW-0328">Glycosyltransferase</keyword>
<dbReference type="PANTHER" id="PTHR12526">
    <property type="entry name" value="GLYCOSYLTRANSFERASE"/>
    <property type="match status" value="1"/>
</dbReference>
<accession>A0A4P6F492</accession>
<evidence type="ECO:0000259" key="4">
    <source>
        <dbReference type="Pfam" id="PF13439"/>
    </source>
</evidence>
<dbReference type="Pfam" id="PF00534">
    <property type="entry name" value="Glycos_transf_1"/>
    <property type="match status" value="1"/>
</dbReference>
<evidence type="ECO:0000313" key="5">
    <source>
        <dbReference type="EMBL" id="QAY69029.1"/>
    </source>
</evidence>
<dbReference type="KEGG" id="xya:ET471_02365"/>
<evidence type="ECO:0000256" key="1">
    <source>
        <dbReference type="ARBA" id="ARBA00022676"/>
    </source>
</evidence>
<dbReference type="SUPFAM" id="SSF53756">
    <property type="entry name" value="UDP-Glycosyltransferase/glycogen phosphorylase"/>
    <property type="match status" value="1"/>
</dbReference>
<dbReference type="Proteomes" id="UP000292118">
    <property type="component" value="Chromosome"/>
</dbReference>
<dbReference type="GO" id="GO:0016757">
    <property type="term" value="F:glycosyltransferase activity"/>
    <property type="evidence" value="ECO:0007669"/>
    <property type="project" value="UniProtKB-KW"/>
</dbReference>
<dbReference type="CDD" id="cd03801">
    <property type="entry name" value="GT4_PimA-like"/>
    <property type="match status" value="1"/>
</dbReference>
<keyword evidence="2 5" id="KW-0808">Transferase</keyword>
<keyword evidence="6" id="KW-1185">Reference proteome</keyword>
<dbReference type="Gene3D" id="3.40.50.2000">
    <property type="entry name" value="Glycogen Phosphorylase B"/>
    <property type="match status" value="2"/>
</dbReference>
<name>A0A4P6F492_9MICO</name>
<reference evidence="5 6" key="1">
    <citation type="submission" date="2019-01" db="EMBL/GenBank/DDBJ databases">
        <title>Genome sequencing of strain FW10M-9.</title>
        <authorList>
            <person name="Heo J."/>
            <person name="Kim S.-J."/>
            <person name="Kim J.-S."/>
            <person name="Hong S.-B."/>
            <person name="Kwon S.-W."/>
        </authorList>
    </citation>
    <scope>NUCLEOTIDE SEQUENCE [LARGE SCALE GENOMIC DNA]</scope>
    <source>
        <strain evidence="5 6">FW10M-9</strain>
    </source>
</reference>
<gene>
    <name evidence="5" type="ORF">ET471_02365</name>
</gene>
<evidence type="ECO:0000259" key="3">
    <source>
        <dbReference type="Pfam" id="PF00534"/>
    </source>
</evidence>
<dbReference type="EMBL" id="CP035493">
    <property type="protein sequence ID" value="QAY69029.1"/>
    <property type="molecule type" value="Genomic_DNA"/>
</dbReference>
<feature type="domain" description="Glycosyl transferase family 1" evidence="3">
    <location>
        <begin position="163"/>
        <end position="285"/>
    </location>
</feature>
<sequence>MRIVHVVVSSAFAGVEAHVSRLARAQAAAGNQVVVVGGDVERMADAAGPDVRVVPGATLRSARSALARLTARADVAHAHMTAAELVACTVWPVVAGRVPLVSTRHFAQHRGRTTLGRLTAPVVARVIAAQIAIAQYTAERIDGPSTVVLAGVDARPDRTTPTSRPGVVLMAQRLEAEKRADLGVRAFAASGLADLGWRLLVAGDGAERPAVEALVAELGLAAAVTLLGRRSDVADLMAGADVFLAPTPGEHFGLSVLEAMAAGLPVVADGSGGHLETLGTDAAGLYPSQDPGRAGTVLRDLATDAAAAHAYGAGLQVRQRTHFSLDQQVTATDLVYRSVLV</sequence>
<evidence type="ECO:0000256" key="2">
    <source>
        <dbReference type="ARBA" id="ARBA00022679"/>
    </source>
</evidence>
<protein>
    <submittedName>
        <fullName evidence="5">Glycosyltransferase</fullName>
    </submittedName>
</protein>